<dbReference type="SUPFAM" id="SSF52317">
    <property type="entry name" value="Class I glutamine amidotransferase-like"/>
    <property type="match status" value="1"/>
</dbReference>
<feature type="domain" description="Glycoside hydrolase family 42 N-terminal" evidence="9">
    <location>
        <begin position="6"/>
        <end position="391"/>
    </location>
</feature>
<reference evidence="11 12" key="1">
    <citation type="submission" date="2022-09" db="EMBL/GenBank/DDBJ databases">
        <title>Enrichment on poylsaccharides allowed isolation of novel metabolic and taxonomic groups of Haloarchaea.</title>
        <authorList>
            <person name="Sorokin D.Y."/>
            <person name="Elcheninov A.G."/>
            <person name="Khizhniak T.V."/>
            <person name="Kolganova T.V."/>
            <person name="Kublanov I.V."/>
        </authorList>
    </citation>
    <scope>NUCLEOTIDE SEQUENCE [LARGE SCALE GENOMIC DNA]</scope>
    <source>
        <strain evidence="11 12">AArc-curdl1</strain>
    </source>
</reference>
<name>A0AAP2ZBI6_9EURY</name>
<dbReference type="GO" id="GO:0004565">
    <property type="term" value="F:beta-galactosidase activity"/>
    <property type="evidence" value="ECO:0007669"/>
    <property type="project" value="UniProtKB-EC"/>
</dbReference>
<dbReference type="PANTHER" id="PTHR36447:SF2">
    <property type="entry name" value="BETA-GALACTOSIDASE YESZ"/>
    <property type="match status" value="1"/>
</dbReference>
<dbReference type="PIRSF" id="PIRSF001084">
    <property type="entry name" value="B-galactosidase"/>
    <property type="match status" value="1"/>
</dbReference>
<dbReference type="EMBL" id="JAOPJZ010000033">
    <property type="protein sequence ID" value="MCU4754214.1"/>
    <property type="molecule type" value="Genomic_DNA"/>
</dbReference>
<evidence type="ECO:0000256" key="6">
    <source>
        <dbReference type="ARBA" id="ARBA00022833"/>
    </source>
</evidence>
<feature type="domain" description="Beta-galactosidase trimerisation" evidence="10">
    <location>
        <begin position="402"/>
        <end position="610"/>
    </location>
</feature>
<dbReference type="GO" id="GO:0046872">
    <property type="term" value="F:metal ion binding"/>
    <property type="evidence" value="ECO:0007669"/>
    <property type="project" value="UniProtKB-KW"/>
</dbReference>
<dbReference type="Pfam" id="PF02449">
    <property type="entry name" value="Glyco_hydro_42"/>
    <property type="match status" value="1"/>
</dbReference>
<evidence type="ECO:0000256" key="1">
    <source>
        <dbReference type="ARBA" id="ARBA00001412"/>
    </source>
</evidence>
<comment type="similarity">
    <text evidence="2">Belongs to the glycosyl hydrolase 42 family.</text>
</comment>
<evidence type="ECO:0000256" key="4">
    <source>
        <dbReference type="ARBA" id="ARBA00022723"/>
    </source>
</evidence>
<dbReference type="EC" id="3.2.1.23" evidence="3"/>
<dbReference type="InterPro" id="IPR003476">
    <property type="entry name" value="Glyco_hydro_42"/>
</dbReference>
<dbReference type="Proteomes" id="UP001321047">
    <property type="component" value="Unassembled WGS sequence"/>
</dbReference>
<accession>A0AAP2ZBI6</accession>
<evidence type="ECO:0000313" key="12">
    <source>
        <dbReference type="Proteomes" id="UP001321047"/>
    </source>
</evidence>
<dbReference type="InterPro" id="IPR013780">
    <property type="entry name" value="Glyco_hydro_b"/>
</dbReference>
<organism evidence="11 12">
    <name type="scientific">Natronosalvus hydrolyticus</name>
    <dbReference type="NCBI Taxonomy" id="2979988"/>
    <lineage>
        <taxon>Archaea</taxon>
        <taxon>Methanobacteriati</taxon>
        <taxon>Methanobacteriota</taxon>
        <taxon>Stenosarchaea group</taxon>
        <taxon>Halobacteria</taxon>
        <taxon>Halobacteriales</taxon>
        <taxon>Natrialbaceae</taxon>
        <taxon>Natronosalvus</taxon>
    </lineage>
</organism>
<dbReference type="SUPFAM" id="SSF51445">
    <property type="entry name" value="(Trans)glycosidases"/>
    <property type="match status" value="1"/>
</dbReference>
<keyword evidence="4" id="KW-0479">Metal-binding</keyword>
<evidence type="ECO:0000256" key="8">
    <source>
        <dbReference type="SAM" id="MobiDB-lite"/>
    </source>
</evidence>
<keyword evidence="5" id="KW-0378">Hydrolase</keyword>
<evidence type="ECO:0000259" key="9">
    <source>
        <dbReference type="Pfam" id="PF02449"/>
    </source>
</evidence>
<dbReference type="Gene3D" id="3.40.50.880">
    <property type="match status" value="1"/>
</dbReference>
<keyword evidence="12" id="KW-1185">Reference proteome</keyword>
<evidence type="ECO:0000256" key="3">
    <source>
        <dbReference type="ARBA" id="ARBA00012756"/>
    </source>
</evidence>
<sequence length="678" mass="76696">MSIGVCYFPEQWPRERWKTDIEAMAEAGLEYVRMAEFSWAVLEPERGEFDFEWLDRAVELIGEHGMKAVLCTPTATPPKWLVDERPEILQAEPDGTPRGFGSRRHYCFNSEAYREETRRIVEKLADHYADNPYVAGWQTDNEFGCHDTVRCYCDDCSVAFSQWLADRYETVEQLNAAWGNTFWSQRYNDFETVDPPRHTAAEHHPSRLLEYYRFANDSVVEYNRLHADLLRGCNDDWFITHNFMGRFDSLDAYSISEDLDLVSWDSYPTGFVQDRLEDGHEPTPDQLRAGDPDQVGMDHDIYRSVLDRPFWVMEQQPGDVNWPPHCPQPGDGAMRLWAHHAVAHGADAVLYFRWRRAVEGQEQYHAGLRKQDGSPDRGYEDATQAASEFENVLEDGLAHVDAPVAVLHDYDNLWALSEQPHAPDFDYWNLLDAFYSAFRERGVQVDVVHPSSDLSGYDVVAAPALHLVTDPLAARLTDFVETGGELLFGPRTGVKDAYNKLQPRLQPGPLTDLVGAYVDQHESLPPHLESRVTHLETKTNYEYRTWGEWLEPTTATPVLEYDGSNGGVAEGRPAAVVNDERDGTVTYCGVWPEANLADALVQPILERAGVDYSTRLSEGVRVGARDGYTWVTNFSSDRYRIQPASETTPVIGGLEIDGFDVTVLAGDLVDGLSVASLK</sequence>
<comment type="catalytic activity">
    <reaction evidence="1">
        <text>Hydrolysis of terminal non-reducing beta-D-galactose residues in beta-D-galactosides.</text>
        <dbReference type="EC" id="3.2.1.23"/>
    </reaction>
</comment>
<dbReference type="GO" id="GO:0005975">
    <property type="term" value="P:carbohydrate metabolic process"/>
    <property type="evidence" value="ECO:0007669"/>
    <property type="project" value="InterPro"/>
</dbReference>
<proteinExistence type="inferred from homology"/>
<protein>
    <recommendedName>
        <fullName evidence="3">beta-galactosidase</fullName>
        <ecNumber evidence="3">3.2.1.23</ecNumber>
    </recommendedName>
</protein>
<dbReference type="CDD" id="cd03143">
    <property type="entry name" value="A4_beta-galactosidase_middle_domain"/>
    <property type="match status" value="1"/>
</dbReference>
<dbReference type="Pfam" id="PF08532">
    <property type="entry name" value="Glyco_hydro_42M"/>
    <property type="match status" value="1"/>
</dbReference>
<keyword evidence="7" id="KW-0326">Glycosidase</keyword>
<dbReference type="InterPro" id="IPR017853">
    <property type="entry name" value="GH"/>
</dbReference>
<comment type="caution">
    <text evidence="11">The sequence shown here is derived from an EMBL/GenBank/DDBJ whole genome shotgun (WGS) entry which is preliminary data.</text>
</comment>
<feature type="region of interest" description="Disordered" evidence="8">
    <location>
        <begin position="275"/>
        <end position="294"/>
    </location>
</feature>
<dbReference type="GO" id="GO:0009341">
    <property type="term" value="C:beta-galactosidase complex"/>
    <property type="evidence" value="ECO:0007669"/>
    <property type="project" value="InterPro"/>
</dbReference>
<evidence type="ECO:0000259" key="10">
    <source>
        <dbReference type="Pfam" id="PF08532"/>
    </source>
</evidence>
<dbReference type="PANTHER" id="PTHR36447">
    <property type="entry name" value="BETA-GALACTOSIDASE GANA"/>
    <property type="match status" value="1"/>
</dbReference>
<evidence type="ECO:0000256" key="5">
    <source>
        <dbReference type="ARBA" id="ARBA00022801"/>
    </source>
</evidence>
<gene>
    <name evidence="11" type="ORF">OB919_19890</name>
</gene>
<dbReference type="InterPro" id="IPR013529">
    <property type="entry name" value="Glyco_hydro_42_N"/>
</dbReference>
<evidence type="ECO:0000256" key="7">
    <source>
        <dbReference type="ARBA" id="ARBA00023295"/>
    </source>
</evidence>
<dbReference type="SUPFAM" id="SSF51011">
    <property type="entry name" value="Glycosyl hydrolase domain"/>
    <property type="match status" value="1"/>
</dbReference>
<dbReference type="Gene3D" id="3.20.20.80">
    <property type="entry name" value="Glycosidases"/>
    <property type="match status" value="1"/>
</dbReference>
<keyword evidence="6" id="KW-0862">Zinc</keyword>
<evidence type="ECO:0000256" key="2">
    <source>
        <dbReference type="ARBA" id="ARBA00005940"/>
    </source>
</evidence>
<dbReference type="InterPro" id="IPR013738">
    <property type="entry name" value="Beta_galactosidase_Trimer"/>
</dbReference>
<dbReference type="RefSeq" id="WP_342810516.1">
    <property type="nucleotide sequence ID" value="NZ_JAOPJZ010000033.1"/>
</dbReference>
<evidence type="ECO:0000313" key="11">
    <source>
        <dbReference type="EMBL" id="MCU4754214.1"/>
    </source>
</evidence>
<dbReference type="AlphaFoldDB" id="A0AAP2ZBI6"/>
<dbReference type="Gene3D" id="2.60.40.1180">
    <property type="entry name" value="Golgi alpha-mannosidase II"/>
    <property type="match status" value="1"/>
</dbReference>
<dbReference type="InterPro" id="IPR029062">
    <property type="entry name" value="Class_I_gatase-like"/>
</dbReference>